<feature type="domain" description="Beta-lactamase class A catalytic" evidence="1">
    <location>
        <begin position="26"/>
        <end position="222"/>
    </location>
</feature>
<dbReference type="Gene3D" id="3.40.710.10">
    <property type="entry name" value="DD-peptidase/beta-lactamase superfamily"/>
    <property type="match status" value="1"/>
</dbReference>
<dbReference type="GO" id="GO:0030655">
    <property type="term" value="P:beta-lactam antibiotic catabolic process"/>
    <property type="evidence" value="ECO:0007669"/>
    <property type="project" value="InterPro"/>
</dbReference>
<dbReference type="Pfam" id="PF13354">
    <property type="entry name" value="Beta-lactamase2"/>
    <property type="match status" value="1"/>
</dbReference>
<dbReference type="GO" id="GO:0046677">
    <property type="term" value="P:response to antibiotic"/>
    <property type="evidence" value="ECO:0007669"/>
    <property type="project" value="InterPro"/>
</dbReference>
<dbReference type="OrthoDB" id="9775096at2"/>
<accession>A0A1Z5J321</accession>
<evidence type="ECO:0000313" key="3">
    <source>
        <dbReference type="Proteomes" id="UP000223370"/>
    </source>
</evidence>
<organism evidence="2 3">
    <name type="scientific">Secundilactobacillus silagincola</name>
    <dbReference type="NCBI Taxonomy" id="1714681"/>
    <lineage>
        <taxon>Bacteria</taxon>
        <taxon>Bacillati</taxon>
        <taxon>Bacillota</taxon>
        <taxon>Bacilli</taxon>
        <taxon>Lactobacillales</taxon>
        <taxon>Lactobacillaceae</taxon>
        <taxon>Secundilactobacillus</taxon>
    </lineage>
</organism>
<dbReference type="InterPro" id="IPR012338">
    <property type="entry name" value="Beta-lactam/transpept-like"/>
</dbReference>
<dbReference type="GO" id="GO:0008800">
    <property type="term" value="F:beta-lactamase activity"/>
    <property type="evidence" value="ECO:0007669"/>
    <property type="project" value="InterPro"/>
</dbReference>
<dbReference type="InterPro" id="IPR000871">
    <property type="entry name" value="Beta-lactam_class-A"/>
</dbReference>
<dbReference type="EMBL" id="BCMJ01000005">
    <property type="protein sequence ID" value="GAX08407.1"/>
    <property type="molecule type" value="Genomic_DNA"/>
</dbReference>
<dbReference type="AlphaFoldDB" id="A0A1Z5J321"/>
<dbReference type="PANTHER" id="PTHR35333">
    <property type="entry name" value="BETA-LACTAMASE"/>
    <property type="match status" value="1"/>
</dbReference>
<comment type="caution">
    <text evidence="2">The sequence shown here is derived from an EMBL/GenBank/DDBJ whole genome shotgun (WGS) entry which is preliminary data.</text>
</comment>
<dbReference type="SUPFAM" id="SSF56601">
    <property type="entry name" value="beta-lactamase/transpeptidase-like"/>
    <property type="match status" value="1"/>
</dbReference>
<evidence type="ECO:0000313" key="2">
    <source>
        <dbReference type="EMBL" id="GAX08407.1"/>
    </source>
</evidence>
<reference evidence="2 3" key="1">
    <citation type="submission" date="2015-11" db="EMBL/GenBank/DDBJ databases">
        <title>Draft genome sequences of new species of the genus Lactobacillus isolated from orchardgrass silage.</title>
        <authorList>
            <person name="Tohno M."/>
            <person name="Tanizawa Y."/>
            <person name="Arita M."/>
        </authorList>
    </citation>
    <scope>NUCLEOTIDE SEQUENCE [LARGE SCALE GENOMIC DNA]</scope>
    <source>
        <strain evidence="2 3">IWT5</strain>
    </source>
</reference>
<keyword evidence="3" id="KW-1185">Reference proteome</keyword>
<dbReference type="Proteomes" id="UP000223370">
    <property type="component" value="Unassembled WGS sequence"/>
</dbReference>
<dbReference type="PANTHER" id="PTHR35333:SF3">
    <property type="entry name" value="BETA-LACTAMASE-TYPE TRANSPEPTIDASE FOLD CONTAINING PROTEIN"/>
    <property type="match status" value="1"/>
</dbReference>
<gene>
    <name evidence="2" type="ORF">IWT5_01562</name>
</gene>
<name>A0A1Z5J321_9LACO</name>
<sequence length="246" mass="27731">MNLETGLNELIAPYKNQVSICMYNTDNLVFSYQEHRQFPAASLIKLGVLATQLAQNEDLNQMINVSRTPKVGGAGVLQLLTPEEWPIKDLLGLMIADSDNYAANVMIDHLSMTAINQWLDANHYDGTSLQRRLMDTEAKKTGRENLISAFDSLRLFRELMQHYPQVHGWFLNQQFRGKLPLTMDETAEDVAIYNKTGEGPNIDHDVARFVKNGHVIDVAVLTQGFTDRLVAITLMAKIGQLIYHSL</sequence>
<proteinExistence type="predicted"/>
<protein>
    <submittedName>
        <fullName evidence="2">Beta-lactamase class A</fullName>
    </submittedName>
</protein>
<dbReference type="RefSeq" id="WP_098825105.1">
    <property type="nucleotide sequence ID" value="NZ_BCMJ01000005.1"/>
</dbReference>
<evidence type="ECO:0000259" key="1">
    <source>
        <dbReference type="Pfam" id="PF13354"/>
    </source>
</evidence>
<dbReference type="InterPro" id="IPR045155">
    <property type="entry name" value="Beta-lactam_cat"/>
</dbReference>